<dbReference type="Proteomes" id="UP000381693">
    <property type="component" value="Unassembled WGS sequence"/>
</dbReference>
<comment type="caution">
    <text evidence="1">The sequence shown here is derived from an EMBL/GenBank/DDBJ whole genome shotgun (WGS) entry which is preliminary data.</text>
</comment>
<keyword evidence="2" id="KW-1185">Reference proteome</keyword>
<reference evidence="1" key="1">
    <citation type="submission" date="2019-09" db="EMBL/GenBank/DDBJ databases">
        <authorList>
            <person name="Cremers G."/>
        </authorList>
    </citation>
    <scope>NUCLEOTIDE SEQUENCE [LARGE SCALE GENOMIC DNA]</scope>
    <source>
        <strain evidence="1">3B</strain>
    </source>
</reference>
<dbReference type="InterPro" id="IPR007607">
    <property type="entry name" value="BacA/B"/>
</dbReference>
<dbReference type="Pfam" id="PF04519">
    <property type="entry name" value="Bactofilin"/>
    <property type="match status" value="1"/>
</dbReference>
<dbReference type="AlphaFoldDB" id="A0A5E6MI87"/>
<evidence type="ECO:0000313" key="1">
    <source>
        <dbReference type="EMBL" id="VVM08048.1"/>
    </source>
</evidence>
<dbReference type="OrthoDB" id="195253at2"/>
<evidence type="ECO:0000313" key="2">
    <source>
        <dbReference type="Proteomes" id="UP000381693"/>
    </source>
</evidence>
<dbReference type="RefSeq" id="WP_142525861.1">
    <property type="nucleotide sequence ID" value="NZ_CABFUZ020000218.1"/>
</dbReference>
<name>A0A5E6MI87_9BACT</name>
<protein>
    <recommendedName>
        <fullName evidence="3">Polymer-forming cytoskeletal protein</fullName>
    </recommendedName>
</protein>
<accession>A0A5E6MI87</accession>
<gene>
    <name evidence="1" type="ORF">MAMC_01949</name>
</gene>
<evidence type="ECO:0008006" key="3">
    <source>
        <dbReference type="Google" id="ProtNLM"/>
    </source>
</evidence>
<dbReference type="EMBL" id="CABFUZ020000218">
    <property type="protein sequence ID" value="VVM08048.1"/>
    <property type="molecule type" value="Genomic_DNA"/>
</dbReference>
<proteinExistence type="predicted"/>
<organism evidence="1 2">
    <name type="scientific">Methylacidimicrobium cyclopophantes</name>
    <dbReference type="NCBI Taxonomy" id="1041766"/>
    <lineage>
        <taxon>Bacteria</taxon>
        <taxon>Pseudomonadati</taxon>
        <taxon>Verrucomicrobiota</taxon>
        <taxon>Methylacidimicrobium</taxon>
    </lineage>
</organism>
<sequence>MKSAEKMCLMPGCELRGEIFAKEDGWVGGRFFGTMVVSGRLVLSRSAEVQGILVAGSMDVELGARVQGMCFIGPQGITEWKRYRETRSSE</sequence>